<dbReference type="EMBL" id="CATNWA010011880">
    <property type="protein sequence ID" value="CAI9562453.1"/>
    <property type="molecule type" value="Genomic_DNA"/>
</dbReference>
<comment type="caution">
    <text evidence="1">The sequence shown here is derived from an EMBL/GenBank/DDBJ whole genome shotgun (WGS) entry which is preliminary data.</text>
</comment>
<sequence length="40" mass="4601">WERVPVNFGYPLPLPLQSPKAIISRSCPPHRSLPVVFWDT</sequence>
<protein>
    <submittedName>
        <fullName evidence="1">Uncharacterized protein</fullName>
    </submittedName>
</protein>
<name>A0ABN9CR60_9NEOB</name>
<reference evidence="1" key="1">
    <citation type="submission" date="2023-05" db="EMBL/GenBank/DDBJ databases">
        <authorList>
            <person name="Stuckert A."/>
        </authorList>
    </citation>
    <scope>NUCLEOTIDE SEQUENCE</scope>
</reference>
<evidence type="ECO:0000313" key="1">
    <source>
        <dbReference type="EMBL" id="CAI9562453.1"/>
    </source>
</evidence>
<organism evidence="1 2">
    <name type="scientific">Staurois parvus</name>
    <dbReference type="NCBI Taxonomy" id="386267"/>
    <lineage>
        <taxon>Eukaryota</taxon>
        <taxon>Metazoa</taxon>
        <taxon>Chordata</taxon>
        <taxon>Craniata</taxon>
        <taxon>Vertebrata</taxon>
        <taxon>Euteleostomi</taxon>
        <taxon>Amphibia</taxon>
        <taxon>Batrachia</taxon>
        <taxon>Anura</taxon>
        <taxon>Neobatrachia</taxon>
        <taxon>Ranoidea</taxon>
        <taxon>Ranidae</taxon>
        <taxon>Staurois</taxon>
    </lineage>
</organism>
<proteinExistence type="predicted"/>
<dbReference type="Proteomes" id="UP001162483">
    <property type="component" value="Unassembled WGS sequence"/>
</dbReference>
<keyword evidence="2" id="KW-1185">Reference proteome</keyword>
<evidence type="ECO:0000313" key="2">
    <source>
        <dbReference type="Proteomes" id="UP001162483"/>
    </source>
</evidence>
<gene>
    <name evidence="1" type="ORF">SPARVUS_LOCUS5610966</name>
</gene>
<accession>A0ABN9CR60</accession>
<feature type="non-terminal residue" evidence="1">
    <location>
        <position position="1"/>
    </location>
</feature>